<keyword evidence="3" id="KW-0963">Cytoplasm</keyword>
<dbReference type="InterPro" id="IPR014729">
    <property type="entry name" value="Rossmann-like_a/b/a_fold"/>
</dbReference>
<dbReference type="Pfam" id="PF00579">
    <property type="entry name" value="tRNA-synt_1b"/>
    <property type="match status" value="1"/>
</dbReference>
<dbReference type="GO" id="GO:0005524">
    <property type="term" value="F:ATP binding"/>
    <property type="evidence" value="ECO:0007669"/>
    <property type="project" value="UniProtKB-KW"/>
</dbReference>
<evidence type="ECO:0000256" key="8">
    <source>
        <dbReference type="ARBA" id="ARBA00023146"/>
    </source>
</evidence>
<evidence type="ECO:0000256" key="7">
    <source>
        <dbReference type="ARBA" id="ARBA00022917"/>
    </source>
</evidence>
<keyword evidence="4 11" id="KW-0436">Ligase</keyword>
<keyword evidence="10" id="KW-0175">Coiled coil</keyword>
<keyword evidence="5" id="KW-0547">Nucleotide-binding</keyword>
<dbReference type="FunFam" id="3.40.50.620:FF:000207">
    <property type="entry name" value="Tryptophan--tRNA ligase"/>
    <property type="match status" value="1"/>
</dbReference>
<dbReference type="NCBIfam" id="TIGR00233">
    <property type="entry name" value="trpS"/>
    <property type="match status" value="1"/>
</dbReference>
<proteinExistence type="inferred from homology"/>
<dbReference type="InterPro" id="IPR002305">
    <property type="entry name" value="aa-tRNA-synth_Ic"/>
</dbReference>
<evidence type="ECO:0000256" key="5">
    <source>
        <dbReference type="ARBA" id="ARBA00022741"/>
    </source>
</evidence>
<dbReference type="PRINTS" id="PR01039">
    <property type="entry name" value="TRNASYNTHTRP"/>
</dbReference>
<evidence type="ECO:0000256" key="4">
    <source>
        <dbReference type="ARBA" id="ARBA00022598"/>
    </source>
</evidence>
<organism evidence="11">
    <name type="scientific">uncultured organism</name>
    <dbReference type="NCBI Taxonomy" id="155900"/>
    <lineage>
        <taxon>unclassified sequences</taxon>
        <taxon>environmental samples</taxon>
    </lineage>
</organism>
<evidence type="ECO:0000256" key="9">
    <source>
        <dbReference type="ARBA" id="ARBA00030268"/>
    </source>
</evidence>
<dbReference type="InterPro" id="IPR020653">
    <property type="entry name" value="Tryptophan-tRNA-ligase_arc"/>
</dbReference>
<comment type="similarity">
    <text evidence="1">Belongs to the class-I aminoacyl-tRNA synthetase family.</text>
</comment>
<evidence type="ECO:0000256" key="2">
    <source>
        <dbReference type="ARBA" id="ARBA00013161"/>
    </source>
</evidence>
<evidence type="ECO:0000256" key="10">
    <source>
        <dbReference type="SAM" id="Coils"/>
    </source>
</evidence>
<dbReference type="InterPro" id="IPR002306">
    <property type="entry name" value="Trp-tRNA-ligase"/>
</dbReference>
<dbReference type="SUPFAM" id="SSF52374">
    <property type="entry name" value="Nucleotidylyl transferase"/>
    <property type="match status" value="1"/>
</dbReference>
<name>M1Q2R6_9ZZZZ</name>
<accession>M1Q2R6</accession>
<dbReference type="HAMAP" id="MF_00140_A">
    <property type="entry name" value="Trp_tRNA_synth_A"/>
    <property type="match status" value="1"/>
</dbReference>
<dbReference type="GO" id="GO:0004830">
    <property type="term" value="F:tryptophan-tRNA ligase activity"/>
    <property type="evidence" value="ECO:0007669"/>
    <property type="project" value="UniProtKB-EC"/>
</dbReference>
<dbReference type="EC" id="6.1.1.2" evidence="2"/>
<evidence type="ECO:0000256" key="1">
    <source>
        <dbReference type="ARBA" id="ARBA00005594"/>
    </source>
</evidence>
<feature type="coiled-coil region" evidence="10">
    <location>
        <begin position="335"/>
        <end position="362"/>
    </location>
</feature>
<dbReference type="Gene3D" id="1.10.240.10">
    <property type="entry name" value="Tyrosyl-Transfer RNA Synthetase"/>
    <property type="match status" value="1"/>
</dbReference>
<gene>
    <name evidence="11" type="ORF">FLSS-10_0027</name>
</gene>
<dbReference type="PANTHER" id="PTHR10055:SF5">
    <property type="entry name" value="TRYPTOPHAN--TRNA LIGASE"/>
    <property type="match status" value="1"/>
</dbReference>
<dbReference type="AlphaFoldDB" id="M1Q2R6"/>
<evidence type="ECO:0000256" key="3">
    <source>
        <dbReference type="ARBA" id="ARBA00022490"/>
    </source>
</evidence>
<keyword evidence="7" id="KW-0648">Protein biosynthesis</keyword>
<dbReference type="NCBIfam" id="NF008925">
    <property type="entry name" value="PRK12285.1-2"/>
    <property type="match status" value="1"/>
</dbReference>
<protein>
    <recommendedName>
        <fullName evidence="2">tryptophan--tRNA ligase</fullName>
        <ecNumber evidence="2">6.1.1.2</ecNumber>
    </recommendedName>
    <alternativeName>
        <fullName evidence="9">Tryptophanyl-tRNA synthetase</fullName>
    </alternativeName>
</protein>
<keyword evidence="6" id="KW-0067">ATP-binding</keyword>
<reference evidence="11" key="1">
    <citation type="journal article" date="2013" name="Syst. Appl. Microbiol.">
        <title>New insights into the archaeal diversity of a hypersaline microbial mat obtained by a metagenomic approach.</title>
        <authorList>
            <person name="Lopez-Lopez A."/>
            <person name="Richter M."/>
            <person name="Pena A."/>
            <person name="Tamames J."/>
            <person name="Rossello-Mora R."/>
        </authorList>
    </citation>
    <scope>NUCLEOTIDE SEQUENCE</scope>
</reference>
<dbReference type="PANTHER" id="PTHR10055">
    <property type="entry name" value="TRYPTOPHANYL-TRNA SYNTHETASE"/>
    <property type="match status" value="1"/>
</dbReference>
<dbReference type="EMBL" id="JX684096">
    <property type="protein sequence ID" value="AGF93552.1"/>
    <property type="molecule type" value="Genomic_DNA"/>
</dbReference>
<dbReference type="Gene3D" id="3.40.50.620">
    <property type="entry name" value="HUPs"/>
    <property type="match status" value="1"/>
</dbReference>
<dbReference type="CDD" id="cd00806">
    <property type="entry name" value="TrpRS_core"/>
    <property type="match status" value="1"/>
</dbReference>
<dbReference type="NCBIfam" id="NF008926">
    <property type="entry name" value="PRK12285.1-3"/>
    <property type="match status" value="1"/>
</dbReference>
<sequence length="366" mass="41980">MAEQMDPWSGEAPEDYSELSEKFGIEPFEEVLDDLPDPTHQMRRNLIFGHRDFEKIAECINKDQDYAVMTGLMPSGRMHLGHKLVVDQLKWYQDHGASIYLCVADLESHIARDFSLEEAREIAYNEYLKNYQALGLDLEDCHVYFQSESESVKRLAYTLGKKVNFSELRAIYGYESDTSASRIFYPMIDVSDILRPQLEEYEGPIPTVVPVGIDQDPHLRLSRDVANRFDSEFGFVPPSSTYSRLIQGLDGEKMSSSNPENAIFLTDSVDELKGKIDDAVTGGRHTIEEQREKGGKTEECMIYNFYVYHLIPDDEELLETKEACESGEMTCGECKKKAFNLLKEFLEEHEEKREEIGEIDENILSD</sequence>
<evidence type="ECO:0000256" key="6">
    <source>
        <dbReference type="ARBA" id="ARBA00022840"/>
    </source>
</evidence>
<evidence type="ECO:0000313" key="11">
    <source>
        <dbReference type="EMBL" id="AGF93552.1"/>
    </source>
</evidence>
<keyword evidence="8 11" id="KW-0030">Aminoacyl-tRNA synthetase</keyword>